<dbReference type="Proteomes" id="UP001433268">
    <property type="component" value="Unassembled WGS sequence"/>
</dbReference>
<dbReference type="EMBL" id="JAQQWN010000008">
    <property type="protein sequence ID" value="KAK8070627.1"/>
    <property type="molecule type" value="Genomic_DNA"/>
</dbReference>
<reference evidence="3 4" key="1">
    <citation type="submission" date="2023-01" db="EMBL/GenBank/DDBJ databases">
        <title>Analysis of 21 Apiospora genomes using comparative genomics revels a genus with tremendous synthesis potential of carbohydrate active enzymes and secondary metabolites.</title>
        <authorList>
            <person name="Sorensen T."/>
        </authorList>
    </citation>
    <scope>NUCLEOTIDE SEQUENCE [LARGE SCALE GENOMIC DNA]</scope>
    <source>
        <strain evidence="3 4">CBS 114990</strain>
    </source>
</reference>
<feature type="compositionally biased region" description="Basic and acidic residues" evidence="1">
    <location>
        <begin position="25"/>
        <end position="37"/>
    </location>
</feature>
<evidence type="ECO:0000256" key="2">
    <source>
        <dbReference type="SAM" id="Phobius"/>
    </source>
</evidence>
<keyword evidence="4" id="KW-1185">Reference proteome</keyword>
<feature type="transmembrane region" description="Helical" evidence="2">
    <location>
        <begin position="562"/>
        <end position="579"/>
    </location>
</feature>
<evidence type="ECO:0000256" key="1">
    <source>
        <dbReference type="SAM" id="MobiDB-lite"/>
    </source>
</evidence>
<comment type="caution">
    <text evidence="3">The sequence shown here is derived from an EMBL/GenBank/DDBJ whole genome shotgun (WGS) entry which is preliminary data.</text>
</comment>
<dbReference type="RefSeq" id="XP_066664435.1">
    <property type="nucleotide sequence ID" value="XM_066815145.1"/>
</dbReference>
<evidence type="ECO:0000313" key="3">
    <source>
        <dbReference type="EMBL" id="KAK8070627.1"/>
    </source>
</evidence>
<keyword evidence="2" id="KW-0472">Membrane</keyword>
<name>A0ABR1VIB7_9PEZI</name>
<accession>A0ABR1VIB7</accession>
<sequence>MDEKLGIAMDREVFKSSESSNTLVDKLEPTESKDDVSKGYSSDISDTVQESSWNKRFHYLTQGIENLPEWYSLPTGEISIEERQCLLELEVEHLIHASTTSATLPFHSKGLLGMIEGSELRKLSAMAHQILDHLSIVEIDNLCAVLETARSPKIERAATRALGLLYQKTTRSFSRQTASFDPISLEANARYELYAKLVDYTTSCVARLVTSYATGDTWSKTNLAVLGQLAVKLKFLARDSSQQAEASLRHAESVLIRFQKRDSEDSADGLSFDEESILESYDETFEDDYIRSSQGRQEFAMSALKRALGSLNLGLSPWRVDDLFQISSQIYPVGLDQTACALMRDEDSRVSITSTSSYVDFCRTGLALVRENLRSLANAQNPPCPAPPGAEPVTVSMDWQTAGSSSVHTSNMTVYTMDALLSLAIPLSLCSPQLGELGEQMITCLTVGLEPDGPPLHRDIPADKSETLIGCMIQSHGYSEQVRKESALHPDTFGLGPKVFDADCFGSHRDYRTHHHELQRWTIEDGSVTVKCRGYVAFILFLCAVITLVFTVPPGVDDGDPFLYAYVATLVLGSILFVAKSYWMRDWPWHDFLKGRIVCHSVSEVVAVTRVDEQVVLLKLLDHARASRFVTQGPYNAIFKRLDRSTNSDEEPEEETREAHSRSRALLSGAARAVPVNQAVADMLSDGDLSSGGFSIDRPLKLGTLYESGFLVLKVAGYNGEHLVCLDAHKEATVDFVDRSGKDAVLSCLNPPASRKGEASTVLLSQNQVDWTRFLGLYTGDVVFG</sequence>
<evidence type="ECO:0000313" key="4">
    <source>
        <dbReference type="Proteomes" id="UP001433268"/>
    </source>
</evidence>
<proteinExistence type="predicted"/>
<organism evidence="3 4">
    <name type="scientific">Apiospora hydei</name>
    <dbReference type="NCBI Taxonomy" id="1337664"/>
    <lineage>
        <taxon>Eukaryota</taxon>
        <taxon>Fungi</taxon>
        <taxon>Dikarya</taxon>
        <taxon>Ascomycota</taxon>
        <taxon>Pezizomycotina</taxon>
        <taxon>Sordariomycetes</taxon>
        <taxon>Xylariomycetidae</taxon>
        <taxon>Amphisphaeriales</taxon>
        <taxon>Apiosporaceae</taxon>
        <taxon>Apiospora</taxon>
    </lineage>
</organism>
<feature type="region of interest" description="Disordered" evidence="1">
    <location>
        <begin position="17"/>
        <end position="43"/>
    </location>
</feature>
<feature type="transmembrane region" description="Helical" evidence="2">
    <location>
        <begin position="535"/>
        <end position="556"/>
    </location>
</feature>
<keyword evidence="2" id="KW-1133">Transmembrane helix</keyword>
<protein>
    <submittedName>
        <fullName evidence="3">Uncharacterized protein</fullName>
    </submittedName>
</protein>
<gene>
    <name evidence="3" type="ORF">PG997_010830</name>
</gene>
<keyword evidence="2" id="KW-0812">Transmembrane</keyword>
<dbReference type="GeneID" id="92048205"/>